<dbReference type="NCBIfam" id="TIGR00254">
    <property type="entry name" value="GGDEF"/>
    <property type="match status" value="1"/>
</dbReference>
<proteinExistence type="predicted"/>
<dbReference type="SMART" id="SM00052">
    <property type="entry name" value="EAL"/>
    <property type="match status" value="1"/>
</dbReference>
<dbReference type="CDD" id="cd01949">
    <property type="entry name" value="GGDEF"/>
    <property type="match status" value="1"/>
</dbReference>
<feature type="transmembrane region" description="Helical" evidence="1">
    <location>
        <begin position="20"/>
        <end position="44"/>
    </location>
</feature>
<dbReference type="Gene3D" id="3.30.450.20">
    <property type="entry name" value="PAS domain"/>
    <property type="match status" value="1"/>
</dbReference>
<dbReference type="PROSITE" id="PS50887">
    <property type="entry name" value="GGDEF"/>
    <property type="match status" value="1"/>
</dbReference>
<dbReference type="PANTHER" id="PTHR33121">
    <property type="entry name" value="CYCLIC DI-GMP PHOSPHODIESTERASE PDEF"/>
    <property type="match status" value="1"/>
</dbReference>
<sequence>MVTKTFSKIRNTESPLVKRLIIPMGVLVILEILLLVGSIFAGGLTSSLDQNAKDILQQKVASRATYLQNEMVESWSNVGLTVESVNAKAQALDKKGTIDLSKIDDSSEQSAPLLDAVADDLISMMRTNHVTGAFIILNTEDLSKASSGKKPGLYFRDLDPVSATSINNGDLLLKCAPISLVNKLAIPTDSDWKPQFDFTETSYHHAAFFYKPYQNALVSDSDISVSDLGYWSLPFVPSSDMDGHSVISYSVPLRLSDGTVYGVLGADITLDYLQKQLPYDELTADKQGAYLLALRKGTSFQFTDLFVNGPVYSQATQDISDPDIRKADDSNLSYFLDTGKQGGTFYCAINPLNLYNTNTAFSNDQWVLIGSVKTSDLFSASHNVKFILTVAIIITLLLGIGGSILISYLIARPITSLSHEMDVIDPQKPISLMRTNIREIDQLSTSIEQLSRDMIDSSNKFTQILTMASVRLAGFDINVTSNTIYITSHFFDLFNMPNIDTEGLSILEFQNCMKQCEPYINKDSGNQVFLYEIPTNSGTSYIQLKYINAGNHHIGLAEDITHSILERRLIEHERDHDLLTGLINRRAFHREMNRLFTRDSHLLKTAAMVMMDLDNLKYTNDTYGHDCGDKYIKSAAECFVSAVPSGTIISRISGDEFYLFFYGYSHKKEIYQAFDTMKKTIDSSQFMLPDGQITKIRVTGGIAWYPKDSTSYEELIRYADFAMYKTKRASKGHFSDFDIGDYNEAAYMMQSKTELNEILTKGLIEYHFQPIVSTTTGEIFAYEALMRANMPTLRSPNEILSVAKEEGKLSQIESLTVYKSFEAFAGHMRSGSIGSNCKLFFNSLPNQGLSPADIKQVETLYADYLPLVVFEITEEEHLSKKLQTEKSKFIQKWGCGLALDDYGSGYNSEKALLDLSPDYIKVDMNIIRSIDQDTNKQEIVHHIVSYGHERNMKIIAEGIESPEEADTVIRLGVDYLQGYYLAKPALLPPKPDPSVLKLITSISPHRP</sequence>
<dbReference type="PROSITE" id="PS50883">
    <property type="entry name" value="EAL"/>
    <property type="match status" value="1"/>
</dbReference>
<keyword evidence="5" id="KW-1185">Reference proteome</keyword>
<organism evidence="4 5">
    <name type="scientific">Hominibacterium faecale</name>
    <dbReference type="NCBI Taxonomy" id="2839743"/>
    <lineage>
        <taxon>Bacteria</taxon>
        <taxon>Bacillati</taxon>
        <taxon>Bacillota</taxon>
        <taxon>Clostridia</taxon>
        <taxon>Peptostreptococcales</taxon>
        <taxon>Anaerovoracaceae</taxon>
        <taxon>Hominibacterium</taxon>
    </lineage>
</organism>
<feature type="domain" description="EAL" evidence="2">
    <location>
        <begin position="748"/>
        <end position="998"/>
    </location>
</feature>
<dbReference type="CDD" id="cd01948">
    <property type="entry name" value="EAL"/>
    <property type="match status" value="1"/>
</dbReference>
<dbReference type="GO" id="GO:0071111">
    <property type="term" value="F:cyclic-guanylate-specific phosphodiesterase activity"/>
    <property type="evidence" value="ECO:0007669"/>
    <property type="project" value="InterPro"/>
</dbReference>
<feature type="domain" description="GGDEF" evidence="3">
    <location>
        <begin position="604"/>
        <end position="739"/>
    </location>
</feature>
<dbReference type="PANTHER" id="PTHR33121:SF76">
    <property type="entry name" value="SIGNALING PROTEIN"/>
    <property type="match status" value="1"/>
</dbReference>
<dbReference type="Gene3D" id="3.20.20.450">
    <property type="entry name" value="EAL domain"/>
    <property type="match status" value="1"/>
</dbReference>
<dbReference type="InterPro" id="IPR000160">
    <property type="entry name" value="GGDEF_dom"/>
</dbReference>
<keyword evidence="1" id="KW-0472">Membrane</keyword>
<evidence type="ECO:0000256" key="1">
    <source>
        <dbReference type="SAM" id="Phobius"/>
    </source>
</evidence>
<dbReference type="AlphaFoldDB" id="A0A9J6QWQ1"/>
<keyword evidence="1" id="KW-0812">Transmembrane</keyword>
<evidence type="ECO:0000313" key="4">
    <source>
        <dbReference type="EMBL" id="MCU7379915.1"/>
    </source>
</evidence>
<feature type="transmembrane region" description="Helical" evidence="1">
    <location>
        <begin position="386"/>
        <end position="411"/>
    </location>
</feature>
<dbReference type="Pfam" id="PF00563">
    <property type="entry name" value="EAL"/>
    <property type="match status" value="1"/>
</dbReference>
<evidence type="ECO:0000259" key="2">
    <source>
        <dbReference type="PROSITE" id="PS50883"/>
    </source>
</evidence>
<comment type="caution">
    <text evidence="4">The sequence shown here is derived from an EMBL/GenBank/DDBJ whole genome shotgun (WGS) entry which is preliminary data.</text>
</comment>
<dbReference type="Proteomes" id="UP001065549">
    <property type="component" value="Unassembled WGS sequence"/>
</dbReference>
<reference evidence="4" key="1">
    <citation type="submission" date="2022-09" db="EMBL/GenBank/DDBJ databases">
        <title>Culturomic study of gut microbiota in children with autism spectrum disorder.</title>
        <authorList>
            <person name="Efimov B.A."/>
            <person name="Chaplin A.V."/>
            <person name="Sokolova S.R."/>
            <person name="Pikina A.P."/>
            <person name="Korzhanova M."/>
            <person name="Belova V."/>
            <person name="Korostin D."/>
        </authorList>
    </citation>
    <scope>NUCLEOTIDE SEQUENCE</scope>
    <source>
        <strain evidence="4">ASD5510</strain>
    </source>
</reference>
<dbReference type="InterPro" id="IPR043128">
    <property type="entry name" value="Rev_trsase/Diguanyl_cyclase"/>
</dbReference>
<dbReference type="InterPro" id="IPR050706">
    <property type="entry name" value="Cyclic-di-GMP_PDE-like"/>
</dbReference>
<keyword evidence="1" id="KW-1133">Transmembrane helix</keyword>
<accession>A0A9J6QWQ1</accession>
<dbReference type="SMART" id="SM00267">
    <property type="entry name" value="GGDEF"/>
    <property type="match status" value="1"/>
</dbReference>
<gene>
    <name evidence="4" type="ORF">OBO34_16365</name>
</gene>
<dbReference type="SUPFAM" id="SSF55073">
    <property type="entry name" value="Nucleotide cyclase"/>
    <property type="match status" value="1"/>
</dbReference>
<dbReference type="CDD" id="cd18773">
    <property type="entry name" value="PDC1_HK_sensor"/>
    <property type="match status" value="1"/>
</dbReference>
<dbReference type="Pfam" id="PF00990">
    <property type="entry name" value="GGDEF"/>
    <property type="match status" value="1"/>
</dbReference>
<dbReference type="InterPro" id="IPR001633">
    <property type="entry name" value="EAL_dom"/>
</dbReference>
<dbReference type="Gene3D" id="3.30.70.270">
    <property type="match status" value="1"/>
</dbReference>
<dbReference type="InterPro" id="IPR029787">
    <property type="entry name" value="Nucleotide_cyclase"/>
</dbReference>
<dbReference type="RefSeq" id="WP_148396592.1">
    <property type="nucleotide sequence ID" value="NZ_JAJAGH010000003.1"/>
</dbReference>
<protein>
    <submittedName>
        <fullName evidence="4">EAL domain-containing protein</fullName>
    </submittedName>
</protein>
<dbReference type="EMBL" id="JAOSHN010000007">
    <property type="protein sequence ID" value="MCU7379915.1"/>
    <property type="molecule type" value="Genomic_DNA"/>
</dbReference>
<dbReference type="SUPFAM" id="SSF141868">
    <property type="entry name" value="EAL domain-like"/>
    <property type="match status" value="1"/>
</dbReference>
<evidence type="ECO:0000313" key="5">
    <source>
        <dbReference type="Proteomes" id="UP001065549"/>
    </source>
</evidence>
<dbReference type="InterPro" id="IPR035919">
    <property type="entry name" value="EAL_sf"/>
</dbReference>
<name>A0A9J6QWQ1_9FIRM</name>
<evidence type="ECO:0000259" key="3">
    <source>
        <dbReference type="PROSITE" id="PS50887"/>
    </source>
</evidence>